<gene>
    <name evidence="1" type="ORF">A5685_17720</name>
</gene>
<name>A0A1A2SRD6_9MYCO</name>
<dbReference type="AlphaFoldDB" id="A0A1A2SRD6"/>
<protein>
    <submittedName>
        <fullName evidence="1">Uncharacterized protein</fullName>
    </submittedName>
</protein>
<reference evidence="1 2" key="1">
    <citation type="submission" date="2016-06" db="EMBL/GenBank/DDBJ databases">
        <authorList>
            <person name="Kjaerup R.B."/>
            <person name="Dalgaard T.S."/>
            <person name="Juul-Madsen H.R."/>
        </authorList>
    </citation>
    <scope>NUCLEOTIDE SEQUENCE [LARGE SCALE GENOMIC DNA]</scope>
    <source>
        <strain evidence="1 2">E2464</strain>
    </source>
</reference>
<dbReference type="Proteomes" id="UP000093861">
    <property type="component" value="Unassembled WGS sequence"/>
</dbReference>
<proteinExistence type="predicted"/>
<dbReference type="EMBL" id="LZJS01000012">
    <property type="protein sequence ID" value="OBH66327.1"/>
    <property type="molecule type" value="Genomic_DNA"/>
</dbReference>
<evidence type="ECO:0000313" key="2">
    <source>
        <dbReference type="Proteomes" id="UP000093861"/>
    </source>
</evidence>
<organism evidence="1 2">
    <name type="scientific">Mycobacterium colombiense</name>
    <dbReference type="NCBI Taxonomy" id="339268"/>
    <lineage>
        <taxon>Bacteria</taxon>
        <taxon>Bacillati</taxon>
        <taxon>Actinomycetota</taxon>
        <taxon>Actinomycetes</taxon>
        <taxon>Mycobacteriales</taxon>
        <taxon>Mycobacteriaceae</taxon>
        <taxon>Mycobacterium</taxon>
        <taxon>Mycobacterium avium complex (MAC)</taxon>
    </lineage>
</organism>
<sequence length="80" mass="9314">MRKGCEDFQIGWSMRTRHSARPEGEVMPTVEMRLREDLRNYAVELRQLAYTLPLGVGEHDLLRLSDRMRDAAEQLVRKGA</sequence>
<accession>A0A1A2SRD6</accession>
<evidence type="ECO:0000313" key="1">
    <source>
        <dbReference type="EMBL" id="OBH66327.1"/>
    </source>
</evidence>
<comment type="caution">
    <text evidence="1">The sequence shown here is derived from an EMBL/GenBank/DDBJ whole genome shotgun (WGS) entry which is preliminary data.</text>
</comment>